<dbReference type="InterPro" id="IPR028082">
    <property type="entry name" value="Peripla_BP_I"/>
</dbReference>
<protein>
    <submittedName>
        <fullName evidence="4">Type 1 periplasmic-binding domain-containing protein</fullName>
    </submittedName>
</protein>
<keyword evidence="1" id="KW-0732">Signal</keyword>
<dbReference type="InterPro" id="IPR025997">
    <property type="entry name" value="SBP_2_dom"/>
</dbReference>
<reference evidence="4" key="2">
    <citation type="submission" date="2023-06" db="EMBL/GenBank/DDBJ databases">
        <title>Survivors Of The Sea: Transcriptome response of Skeletonema marinoi to long-term dormancy.</title>
        <authorList>
            <person name="Pinder M.I.M."/>
            <person name="Kourtchenko O."/>
            <person name="Robertson E.K."/>
            <person name="Larsson T."/>
            <person name="Maumus F."/>
            <person name="Osuna-Cruz C.M."/>
            <person name="Vancaester E."/>
            <person name="Stenow R."/>
            <person name="Vandepoele K."/>
            <person name="Ploug H."/>
            <person name="Bruchert V."/>
            <person name="Godhe A."/>
            <person name="Topel M."/>
        </authorList>
    </citation>
    <scope>NUCLEOTIDE SEQUENCE</scope>
    <source>
        <strain evidence="4">R05AC</strain>
    </source>
</reference>
<reference evidence="3" key="1">
    <citation type="submission" date="2021-01" db="EMBL/GenBank/DDBJ databases">
        <authorList>
            <person name="Corre E."/>
            <person name="Pelletier E."/>
            <person name="Niang G."/>
            <person name="Scheremetjew M."/>
            <person name="Finn R."/>
            <person name="Kale V."/>
            <person name="Holt S."/>
            <person name="Cochrane G."/>
            <person name="Meng A."/>
            <person name="Brown T."/>
            <person name="Cohen L."/>
        </authorList>
    </citation>
    <scope>NUCLEOTIDE SEQUENCE</scope>
    <source>
        <strain evidence="3">SM1012Den-03</strain>
    </source>
</reference>
<dbReference type="EMBL" id="JATAAI010000029">
    <property type="protein sequence ID" value="KAK1736439.1"/>
    <property type="molecule type" value="Genomic_DNA"/>
</dbReference>
<feature type="domain" description="Periplasmic binding protein" evidence="2">
    <location>
        <begin position="39"/>
        <end position="299"/>
    </location>
</feature>
<dbReference type="AlphaFoldDB" id="A0A7S2KKG7"/>
<keyword evidence="5" id="KW-1185">Reference proteome</keyword>
<evidence type="ECO:0000313" key="4">
    <source>
        <dbReference type="EMBL" id="KAK1736439.1"/>
    </source>
</evidence>
<accession>A0A7S2KKG7</accession>
<evidence type="ECO:0000313" key="3">
    <source>
        <dbReference type="EMBL" id="CAD9579574.1"/>
    </source>
</evidence>
<proteinExistence type="predicted"/>
<sequence>MASLYNRAALASILFVGATAEESCPCPETLRIGGVSHGNEADKFWDPVYAAANRAAMDSSVDLDFARYDESSTLTGQGGQEIVDWMVDTIEKMCTGDNTVDGMFSTINDVAVLTALKANCLANGIPTVIINAGGNLAQESGNFLHFIGADDYNTGKDAGEKLLAACPTCQRFYCLDHCGGCTSWTDRCRGFEDAVGDAYGQTIQIDDSSEDAYIASVESVVIGTNGTWGDDVGLLLGTHQSMILFAEALHNKHKKVKLAGVDTSPGLFQVLGDDEWLWGTSQQPYLQGYYPVQMLANTIRMGGQSLQTFNLETGPTFVTEAPEGQALCNSDPFQSCVADDAQKPETVSHLAGDEPSPGARKLASVTTRFVSAALRIFGI</sequence>
<dbReference type="SUPFAM" id="SSF53822">
    <property type="entry name" value="Periplasmic binding protein-like I"/>
    <property type="match status" value="1"/>
</dbReference>
<dbReference type="Gene3D" id="3.40.50.2300">
    <property type="match status" value="2"/>
</dbReference>
<name>A0A7S2KKG7_9STRA</name>
<feature type="signal peptide" evidence="1">
    <location>
        <begin position="1"/>
        <end position="20"/>
    </location>
</feature>
<feature type="chain" id="PRO_5042409320" evidence="1">
    <location>
        <begin position="21"/>
        <end position="379"/>
    </location>
</feature>
<gene>
    <name evidence="4" type="ORF">QTG54_013039</name>
    <name evidence="3" type="ORF">SMAR0320_LOCUS3115</name>
</gene>
<evidence type="ECO:0000313" key="5">
    <source>
        <dbReference type="Proteomes" id="UP001224775"/>
    </source>
</evidence>
<dbReference type="Proteomes" id="UP001224775">
    <property type="component" value="Unassembled WGS sequence"/>
</dbReference>
<dbReference type="EMBL" id="HBGZ01004585">
    <property type="protein sequence ID" value="CAD9579574.1"/>
    <property type="molecule type" value="Transcribed_RNA"/>
</dbReference>
<evidence type="ECO:0000256" key="1">
    <source>
        <dbReference type="SAM" id="SignalP"/>
    </source>
</evidence>
<evidence type="ECO:0000259" key="2">
    <source>
        <dbReference type="Pfam" id="PF13407"/>
    </source>
</evidence>
<organism evidence="3">
    <name type="scientific">Skeletonema marinoi</name>
    <dbReference type="NCBI Taxonomy" id="267567"/>
    <lineage>
        <taxon>Eukaryota</taxon>
        <taxon>Sar</taxon>
        <taxon>Stramenopiles</taxon>
        <taxon>Ochrophyta</taxon>
        <taxon>Bacillariophyta</taxon>
        <taxon>Coscinodiscophyceae</taxon>
        <taxon>Thalassiosirophycidae</taxon>
        <taxon>Thalassiosirales</taxon>
        <taxon>Skeletonemataceae</taxon>
        <taxon>Skeletonema</taxon>
        <taxon>Skeletonema marinoi-dohrnii complex</taxon>
    </lineage>
</organism>
<dbReference type="Pfam" id="PF13407">
    <property type="entry name" value="Peripla_BP_4"/>
    <property type="match status" value="1"/>
</dbReference>